<sequence length="142" mass="16047">MRRYETMVIVESDLPSEKRDPLFERMEETISQHGGMLIARDDWGTRKLAYEIKKKSRGYYLRLDYCGNGGLVSELERFCRIDDRVLKYMTVLLEKDADMAAIKAEMAKAEAAEASSAAEDADAAEATPAQEDAEKPETAEEE</sequence>
<keyword evidence="3 6" id="KW-0687">Ribonucleoprotein</keyword>
<dbReference type="GO" id="GO:0006412">
    <property type="term" value="P:translation"/>
    <property type="evidence" value="ECO:0007669"/>
    <property type="project" value="UniProtKB-UniRule"/>
</dbReference>
<feature type="compositionally biased region" description="Low complexity" evidence="7">
    <location>
        <begin position="112"/>
        <end position="130"/>
    </location>
</feature>
<dbReference type="PATRIC" id="fig|1121405.3.peg.2758"/>
<dbReference type="eggNOG" id="COG0360">
    <property type="taxonomic scope" value="Bacteria"/>
</dbReference>
<dbReference type="Gene3D" id="3.30.70.60">
    <property type="match status" value="1"/>
</dbReference>
<keyword evidence="6" id="KW-0699">rRNA-binding</keyword>
<evidence type="ECO:0000256" key="6">
    <source>
        <dbReference type="HAMAP-Rule" id="MF_00360"/>
    </source>
</evidence>
<dbReference type="STRING" id="897.B2D07_05335"/>
<evidence type="ECO:0000313" key="8">
    <source>
        <dbReference type="EMBL" id="EPR38955.1"/>
    </source>
</evidence>
<dbReference type="SUPFAM" id="SSF54995">
    <property type="entry name" value="Ribosomal protein S6"/>
    <property type="match status" value="1"/>
</dbReference>
<dbReference type="GO" id="GO:0003735">
    <property type="term" value="F:structural constituent of ribosome"/>
    <property type="evidence" value="ECO:0007669"/>
    <property type="project" value="InterPro"/>
</dbReference>
<dbReference type="EMBL" id="ATHJ01000094">
    <property type="protein sequence ID" value="EPR38955.1"/>
    <property type="molecule type" value="Genomic_DNA"/>
</dbReference>
<evidence type="ECO:0000256" key="5">
    <source>
        <dbReference type="ARBA" id="ARBA00035294"/>
    </source>
</evidence>
<dbReference type="InterPro" id="IPR020814">
    <property type="entry name" value="Ribosomal_S6_plastid/chlpt"/>
</dbReference>
<comment type="caution">
    <text evidence="8">The sequence shown here is derived from an EMBL/GenBank/DDBJ whole genome shotgun (WGS) entry which is preliminary data.</text>
</comment>
<name>S7TQL5_DESML</name>
<protein>
    <recommendedName>
        <fullName evidence="5 6">Small ribosomal subunit protein bS6</fullName>
    </recommendedName>
</protein>
<comment type="similarity">
    <text evidence="1 6">Belongs to the bacterial ribosomal protein bS6 family.</text>
</comment>
<dbReference type="NCBIfam" id="TIGR00166">
    <property type="entry name" value="S6"/>
    <property type="match status" value="1"/>
</dbReference>
<dbReference type="GO" id="GO:0070181">
    <property type="term" value="F:small ribosomal subunit rRNA binding"/>
    <property type="evidence" value="ECO:0007669"/>
    <property type="project" value="TreeGrafter"/>
</dbReference>
<dbReference type="InterPro" id="IPR014717">
    <property type="entry name" value="Transl_elong_EF1B/ribsomal_bS6"/>
</dbReference>
<feature type="compositionally biased region" description="Basic and acidic residues" evidence="7">
    <location>
        <begin position="132"/>
        <end position="142"/>
    </location>
</feature>
<dbReference type="InterPro" id="IPR035980">
    <property type="entry name" value="Ribosomal_bS6_sf"/>
</dbReference>
<dbReference type="HAMAP" id="MF_00360">
    <property type="entry name" value="Ribosomal_bS6"/>
    <property type="match status" value="1"/>
</dbReference>
<dbReference type="PANTHER" id="PTHR21011">
    <property type="entry name" value="MITOCHONDRIAL 28S RIBOSOMAL PROTEIN S6"/>
    <property type="match status" value="1"/>
</dbReference>
<keyword evidence="9" id="KW-1185">Reference proteome</keyword>
<comment type="function">
    <text evidence="4 6">Binds together with bS18 to 16S ribosomal RNA.</text>
</comment>
<evidence type="ECO:0000313" key="9">
    <source>
        <dbReference type="Proteomes" id="UP000014977"/>
    </source>
</evidence>
<feature type="region of interest" description="Disordered" evidence="7">
    <location>
        <begin position="111"/>
        <end position="142"/>
    </location>
</feature>
<dbReference type="OrthoDB" id="9812702at2"/>
<dbReference type="AlphaFoldDB" id="S7TQL5"/>
<evidence type="ECO:0000256" key="1">
    <source>
        <dbReference type="ARBA" id="ARBA00009512"/>
    </source>
</evidence>
<dbReference type="Pfam" id="PF01250">
    <property type="entry name" value="Ribosomal_S6"/>
    <property type="match status" value="1"/>
</dbReference>
<proteinExistence type="inferred from homology"/>
<dbReference type="GO" id="GO:0005737">
    <property type="term" value="C:cytoplasm"/>
    <property type="evidence" value="ECO:0007669"/>
    <property type="project" value="UniProtKB-ARBA"/>
</dbReference>
<keyword evidence="6" id="KW-0694">RNA-binding</keyword>
<gene>
    <name evidence="6" type="primary">rpsF</name>
    <name evidence="8" type="ORF">dsmv_0365</name>
</gene>
<dbReference type="GO" id="GO:1990904">
    <property type="term" value="C:ribonucleoprotein complex"/>
    <property type="evidence" value="ECO:0007669"/>
    <property type="project" value="UniProtKB-KW"/>
</dbReference>
<evidence type="ECO:0000256" key="4">
    <source>
        <dbReference type="ARBA" id="ARBA00035104"/>
    </source>
</evidence>
<reference evidence="8 9" key="1">
    <citation type="journal article" date="2013" name="Genome Announc.">
        <title>Draft genome sequences for three mercury-methylating, sulfate-reducing bacteria.</title>
        <authorList>
            <person name="Brown S.D."/>
            <person name="Hurt R.A.Jr."/>
            <person name="Gilmour C.C."/>
            <person name="Elias D.A."/>
        </authorList>
    </citation>
    <scope>NUCLEOTIDE SEQUENCE [LARGE SCALE GENOMIC DNA]</scope>
    <source>
        <strain evidence="8 9">DSM 2059</strain>
    </source>
</reference>
<organism evidence="8 9">
    <name type="scientific">Desulfococcus multivorans DSM 2059</name>
    <dbReference type="NCBI Taxonomy" id="1121405"/>
    <lineage>
        <taxon>Bacteria</taxon>
        <taxon>Pseudomonadati</taxon>
        <taxon>Thermodesulfobacteriota</taxon>
        <taxon>Desulfobacteria</taxon>
        <taxon>Desulfobacterales</taxon>
        <taxon>Desulfococcaceae</taxon>
        <taxon>Desulfococcus</taxon>
    </lineage>
</organism>
<dbReference type="Proteomes" id="UP000014977">
    <property type="component" value="Unassembled WGS sequence"/>
</dbReference>
<accession>S7TQL5</accession>
<dbReference type="GO" id="GO:0005840">
    <property type="term" value="C:ribosome"/>
    <property type="evidence" value="ECO:0007669"/>
    <property type="project" value="UniProtKB-KW"/>
</dbReference>
<evidence type="ECO:0000256" key="3">
    <source>
        <dbReference type="ARBA" id="ARBA00023274"/>
    </source>
</evidence>
<evidence type="ECO:0000256" key="7">
    <source>
        <dbReference type="SAM" id="MobiDB-lite"/>
    </source>
</evidence>
<dbReference type="RefSeq" id="WP_020877027.1">
    <property type="nucleotide sequence ID" value="NZ_ATHJ01000094.1"/>
</dbReference>
<dbReference type="InterPro" id="IPR000529">
    <property type="entry name" value="Ribosomal_bS6"/>
</dbReference>
<dbReference type="CDD" id="cd00473">
    <property type="entry name" value="bS6"/>
    <property type="match status" value="1"/>
</dbReference>
<evidence type="ECO:0000256" key="2">
    <source>
        <dbReference type="ARBA" id="ARBA00022980"/>
    </source>
</evidence>
<keyword evidence="2 6" id="KW-0689">Ribosomal protein</keyword>
<dbReference type="PANTHER" id="PTHR21011:SF1">
    <property type="entry name" value="SMALL RIBOSOMAL SUBUNIT PROTEIN BS6M"/>
    <property type="match status" value="1"/>
</dbReference>